<keyword evidence="2" id="KW-0812">Transmembrane</keyword>
<dbReference type="InterPro" id="IPR050814">
    <property type="entry name" value="Myo-inositol_Transporter"/>
</dbReference>
<reference evidence="5" key="1">
    <citation type="submission" date="2022-11" db="UniProtKB">
        <authorList>
            <consortium name="WormBaseParasite"/>
        </authorList>
    </citation>
    <scope>IDENTIFICATION</scope>
</reference>
<evidence type="ECO:0000256" key="1">
    <source>
        <dbReference type="ARBA" id="ARBA00022448"/>
    </source>
</evidence>
<dbReference type="AlphaFoldDB" id="A0A914C731"/>
<feature type="transmembrane region" description="Helical" evidence="2">
    <location>
        <begin position="126"/>
        <end position="159"/>
    </location>
</feature>
<evidence type="ECO:0000256" key="2">
    <source>
        <dbReference type="SAM" id="Phobius"/>
    </source>
</evidence>
<accession>A0A914C731</accession>
<evidence type="ECO:0000256" key="3">
    <source>
        <dbReference type="SAM" id="SignalP"/>
    </source>
</evidence>
<keyword evidence="4" id="KW-1185">Reference proteome</keyword>
<dbReference type="Gene3D" id="1.20.1250.20">
    <property type="entry name" value="MFS general substrate transporter like domains"/>
    <property type="match status" value="1"/>
</dbReference>
<keyword evidence="3" id="KW-0732">Signal</keyword>
<proteinExistence type="predicted"/>
<protein>
    <submittedName>
        <fullName evidence="5">Uncharacterized protein</fullName>
    </submittedName>
</protein>
<dbReference type="GO" id="GO:0005366">
    <property type="term" value="F:myo-inositol:proton symporter activity"/>
    <property type="evidence" value="ECO:0007669"/>
    <property type="project" value="TreeGrafter"/>
</dbReference>
<dbReference type="InterPro" id="IPR036259">
    <property type="entry name" value="MFS_trans_sf"/>
</dbReference>
<keyword evidence="2" id="KW-0472">Membrane</keyword>
<organism evidence="4 5">
    <name type="scientific">Acrobeloides nanus</name>
    <dbReference type="NCBI Taxonomy" id="290746"/>
    <lineage>
        <taxon>Eukaryota</taxon>
        <taxon>Metazoa</taxon>
        <taxon>Ecdysozoa</taxon>
        <taxon>Nematoda</taxon>
        <taxon>Chromadorea</taxon>
        <taxon>Rhabditida</taxon>
        <taxon>Tylenchina</taxon>
        <taxon>Cephalobomorpha</taxon>
        <taxon>Cephaloboidea</taxon>
        <taxon>Cephalobidae</taxon>
        <taxon>Acrobeloides</taxon>
    </lineage>
</organism>
<dbReference type="PANTHER" id="PTHR48020:SF12">
    <property type="entry name" value="PROTON MYO-INOSITOL COTRANSPORTER"/>
    <property type="match status" value="1"/>
</dbReference>
<name>A0A914C731_9BILA</name>
<keyword evidence="1" id="KW-0813">Transport</keyword>
<keyword evidence="2" id="KW-1133">Transmembrane helix</keyword>
<feature type="signal peptide" evidence="3">
    <location>
        <begin position="1"/>
        <end position="23"/>
    </location>
</feature>
<dbReference type="Proteomes" id="UP000887540">
    <property type="component" value="Unplaced"/>
</dbReference>
<dbReference type="WBParaSite" id="ACRNAN_Path_465.g1767.t1">
    <property type="protein sequence ID" value="ACRNAN_Path_465.g1767.t1"/>
    <property type="gene ID" value="ACRNAN_Path_465.g1767"/>
</dbReference>
<dbReference type="GO" id="GO:0016324">
    <property type="term" value="C:apical plasma membrane"/>
    <property type="evidence" value="ECO:0007669"/>
    <property type="project" value="TreeGrafter"/>
</dbReference>
<sequence>MVGILICCILMGTGFLLMNKDSAKIIQHNGTDGFNTTISNYGACQKYSNCDYCVTDPNCGFCALESDKMKQGYCLPVNTDNPDTRSTTGYCSNATSSDTDTTHHINGIEYEWAGTYCYTKYTMFPIIVAVLFIFCYAIGSYFLYAGLTFVGLLIFIFFIPETKGLNLDEIEMLFMSKKDQRRMSMLRRNTFSNEKEKHQYDSSTLEDD</sequence>
<evidence type="ECO:0000313" key="4">
    <source>
        <dbReference type="Proteomes" id="UP000887540"/>
    </source>
</evidence>
<feature type="chain" id="PRO_5036675726" evidence="3">
    <location>
        <begin position="24"/>
        <end position="208"/>
    </location>
</feature>
<dbReference type="PANTHER" id="PTHR48020">
    <property type="entry name" value="PROTON MYO-INOSITOL COTRANSPORTER"/>
    <property type="match status" value="1"/>
</dbReference>
<evidence type="ECO:0000313" key="5">
    <source>
        <dbReference type="WBParaSite" id="ACRNAN_Path_465.g1767.t1"/>
    </source>
</evidence>